<sequence>MQNILNVTHPSQEPTTTKFTSQIPFSKPLGYFPPNKGIPLPQSAVAGFSSETLKFSKIGLSFPAKATLQELELGTVTKIDEQLFEGAMYGSLVVGKAEGIFVASSEDGNSHMVAITANFGASESKDELKFFGVYKRDVPESHIAVIGGTGKFQSANGYAVIKAVNGSSVNEVEEENGIKKLLSFNVYLS</sequence>
<organism evidence="5 6">
    <name type="scientific">Jatropha curcas</name>
    <name type="common">Barbados nut</name>
    <dbReference type="NCBI Taxonomy" id="180498"/>
    <lineage>
        <taxon>Eukaryota</taxon>
        <taxon>Viridiplantae</taxon>
        <taxon>Streptophyta</taxon>
        <taxon>Embryophyta</taxon>
        <taxon>Tracheophyta</taxon>
        <taxon>Spermatophyta</taxon>
        <taxon>Magnoliopsida</taxon>
        <taxon>eudicotyledons</taxon>
        <taxon>Gunneridae</taxon>
        <taxon>Pentapetalae</taxon>
        <taxon>rosids</taxon>
        <taxon>fabids</taxon>
        <taxon>Malpighiales</taxon>
        <taxon>Euphorbiaceae</taxon>
        <taxon>Crotonoideae</taxon>
        <taxon>Jatropheae</taxon>
        <taxon>Jatropha</taxon>
    </lineage>
</organism>
<keyword evidence="6" id="KW-1185">Reference proteome</keyword>
<name>A0A067LCA9_JATCU</name>
<dbReference type="EMBL" id="KK914220">
    <property type="protein sequence ID" value="KDP46121.1"/>
    <property type="molecule type" value="Genomic_DNA"/>
</dbReference>
<dbReference type="GO" id="GO:0048046">
    <property type="term" value="C:apoplast"/>
    <property type="evidence" value="ECO:0007669"/>
    <property type="project" value="UniProtKB-SubCell"/>
</dbReference>
<accession>A0A067LCA9</accession>
<comment type="function">
    <text evidence="4">Dirigent proteins impart stereoselectivity on the phenoxy radical-coupling reaction, yielding optically active lignans from two molecules of coniferyl alcohol in the biosynthesis of lignans, flavonolignans, and alkaloids and thus plays a central role in plant secondary metabolism.</text>
</comment>
<dbReference type="PANTHER" id="PTHR46215:SF17">
    <property type="entry name" value="DIRIGENT PROTEIN"/>
    <property type="match status" value="1"/>
</dbReference>
<dbReference type="PANTHER" id="PTHR46215">
    <property type="entry name" value="DIRIGENT PROTEIN 24-RELATED"/>
    <property type="match status" value="1"/>
</dbReference>
<evidence type="ECO:0000256" key="3">
    <source>
        <dbReference type="ARBA" id="ARBA00022525"/>
    </source>
</evidence>
<dbReference type="Gene3D" id="2.40.480.10">
    <property type="entry name" value="Allene oxide cyclase-like"/>
    <property type="match status" value="1"/>
</dbReference>
<evidence type="ECO:0000313" key="5">
    <source>
        <dbReference type="EMBL" id="KDP46121.1"/>
    </source>
</evidence>
<protein>
    <recommendedName>
        <fullName evidence="4">Dirigent protein</fullName>
    </recommendedName>
</protein>
<dbReference type="SMR" id="A0A067LCA9"/>
<dbReference type="STRING" id="180498.A0A067LCA9"/>
<proteinExistence type="inferred from homology"/>
<dbReference type="Proteomes" id="UP000027138">
    <property type="component" value="Unassembled WGS sequence"/>
</dbReference>
<keyword evidence="4" id="KW-0052">Apoplast</keyword>
<dbReference type="AlphaFoldDB" id="A0A067LCA9"/>
<comment type="subcellular location">
    <subcellularLocation>
        <location evidence="4">Secreted</location>
        <location evidence="4">Extracellular space</location>
        <location evidence="4">Apoplast</location>
    </subcellularLocation>
</comment>
<dbReference type="InterPro" id="IPR044859">
    <property type="entry name" value="Allene_oxi_cyc_Dirigent"/>
</dbReference>
<evidence type="ECO:0000313" key="6">
    <source>
        <dbReference type="Proteomes" id="UP000027138"/>
    </source>
</evidence>
<comment type="similarity">
    <text evidence="1 4">Belongs to the plant dirigent protein family.</text>
</comment>
<evidence type="ECO:0000256" key="4">
    <source>
        <dbReference type="RuleBase" id="RU363099"/>
    </source>
</evidence>
<reference evidence="5 6" key="1">
    <citation type="journal article" date="2014" name="PLoS ONE">
        <title>Global Analysis of Gene Expression Profiles in Physic Nut (Jatropha curcas L.) Seedlings Exposed to Salt Stress.</title>
        <authorList>
            <person name="Zhang L."/>
            <person name="Zhang C."/>
            <person name="Wu P."/>
            <person name="Chen Y."/>
            <person name="Li M."/>
            <person name="Jiang H."/>
            <person name="Wu G."/>
        </authorList>
    </citation>
    <scope>NUCLEOTIDE SEQUENCE [LARGE SCALE GENOMIC DNA]</scope>
    <source>
        <strain evidence="6">cv. GZQX0401</strain>
        <tissue evidence="5">Young leaves</tissue>
    </source>
</reference>
<comment type="subunit">
    <text evidence="2 4">Homodimer.</text>
</comment>
<gene>
    <name evidence="5" type="ORF">JCGZ_06632</name>
</gene>
<evidence type="ECO:0000256" key="1">
    <source>
        <dbReference type="ARBA" id="ARBA00010746"/>
    </source>
</evidence>
<dbReference type="GO" id="GO:0009699">
    <property type="term" value="P:phenylpropanoid biosynthetic process"/>
    <property type="evidence" value="ECO:0007669"/>
    <property type="project" value="UniProtKB-ARBA"/>
</dbReference>
<keyword evidence="3 4" id="KW-0964">Secreted</keyword>
<dbReference type="InterPro" id="IPR004265">
    <property type="entry name" value="Dirigent"/>
</dbReference>
<evidence type="ECO:0000256" key="2">
    <source>
        <dbReference type="ARBA" id="ARBA00011738"/>
    </source>
</evidence>
<dbReference type="Pfam" id="PF03018">
    <property type="entry name" value="Dirigent"/>
    <property type="match status" value="1"/>
</dbReference>
<dbReference type="OrthoDB" id="1685727at2759"/>